<dbReference type="AlphaFoldDB" id="A0A2G7EL98"/>
<proteinExistence type="predicted"/>
<accession>A0A2G7EL98</accession>
<name>A0A2G7EL98_9EURO</name>
<evidence type="ECO:0000313" key="3">
    <source>
        <dbReference type="Proteomes" id="UP000231358"/>
    </source>
</evidence>
<dbReference type="Proteomes" id="UP000231358">
    <property type="component" value="Unassembled WGS sequence"/>
</dbReference>
<evidence type="ECO:0008006" key="4">
    <source>
        <dbReference type="Google" id="ProtNLM"/>
    </source>
</evidence>
<gene>
    <name evidence="2" type="ORF">AARAC_009614</name>
    <name evidence="1" type="ORF">BDV24DRAFT_157317</name>
</gene>
<dbReference type="Proteomes" id="UP000325558">
    <property type="component" value="Unassembled WGS sequence"/>
</dbReference>
<sequence length="218" mass="24321">MLDNLWKIHTLSNTALLYLSSIGVMNLLQALPINNKHVHVGDEAGVQGRFANNVDQVMGAICSTANVDIRFADYKSTDDTIMSGEVPDVVLITTSGSMRIVGEMKTLWVVALDLVAATLPHEGAHLRHILGQIAGYMKSSDRNYGFASTYEETIFLKQEFKRGSWTLFHSRPIHHSTKRESARKLDLTNKVSLRECFWFLIGCALEDDIAGNSLLLRE</sequence>
<organism evidence="2 3">
    <name type="scientific">Aspergillus arachidicola</name>
    <dbReference type="NCBI Taxonomy" id="656916"/>
    <lineage>
        <taxon>Eukaryota</taxon>
        <taxon>Fungi</taxon>
        <taxon>Dikarya</taxon>
        <taxon>Ascomycota</taxon>
        <taxon>Pezizomycotina</taxon>
        <taxon>Eurotiomycetes</taxon>
        <taxon>Eurotiomycetidae</taxon>
        <taxon>Eurotiales</taxon>
        <taxon>Aspergillaceae</taxon>
        <taxon>Aspergillus</taxon>
        <taxon>Aspergillus subgen. Circumdati</taxon>
    </lineage>
</organism>
<reference evidence="2 3" key="1">
    <citation type="submission" date="2017-05" db="EMBL/GenBank/DDBJ databases">
        <title>Genome sequence for an aflatoxigenic pathogen of Argentinian peanut, Aspergillus arachidicola.</title>
        <authorList>
            <person name="Moore G."/>
            <person name="Beltz S.B."/>
            <person name="Mack B.M."/>
        </authorList>
    </citation>
    <scope>NUCLEOTIDE SEQUENCE [LARGE SCALE GENOMIC DNA]</scope>
    <source>
        <strain evidence="2 3">CBS 117610</strain>
    </source>
</reference>
<dbReference type="EMBL" id="ML737112">
    <property type="protein sequence ID" value="KAE8347839.1"/>
    <property type="molecule type" value="Genomic_DNA"/>
</dbReference>
<evidence type="ECO:0000313" key="1">
    <source>
        <dbReference type="EMBL" id="KAE8347839.1"/>
    </source>
</evidence>
<evidence type="ECO:0000313" key="2">
    <source>
        <dbReference type="EMBL" id="PIG69146.1"/>
    </source>
</evidence>
<keyword evidence="3" id="KW-1185">Reference proteome</keyword>
<protein>
    <recommendedName>
        <fullName evidence="4">Fungal-type protein kinase domain-containing protein</fullName>
    </recommendedName>
</protein>
<reference evidence="1" key="2">
    <citation type="submission" date="2019-04" db="EMBL/GenBank/DDBJ databases">
        <title>Friends and foes A comparative genomics study of 23 Aspergillus species from section Flavi.</title>
        <authorList>
            <consortium name="DOE Joint Genome Institute"/>
            <person name="Kjaerbolling I."/>
            <person name="Vesth T."/>
            <person name="Frisvad J.C."/>
            <person name="Nybo J.L."/>
            <person name="Theobald S."/>
            <person name="Kildgaard S."/>
            <person name="Isbrandt T."/>
            <person name="Kuo A."/>
            <person name="Sato A."/>
            <person name="Lyhne E.K."/>
            <person name="Kogle M.E."/>
            <person name="Wiebenga A."/>
            <person name="Kun R.S."/>
            <person name="Lubbers R.J."/>
            <person name="Makela M.R."/>
            <person name="Barry K."/>
            <person name="Chovatia M."/>
            <person name="Clum A."/>
            <person name="Daum C."/>
            <person name="Haridas S."/>
            <person name="He G."/>
            <person name="LaButti K."/>
            <person name="Lipzen A."/>
            <person name="Mondo S."/>
            <person name="Riley R."/>
            <person name="Salamov A."/>
            <person name="Simmons B.A."/>
            <person name="Magnuson J.K."/>
            <person name="Henrissat B."/>
            <person name="Mortensen U.H."/>
            <person name="Larsen T.O."/>
            <person name="Devries R.P."/>
            <person name="Grigoriev I.V."/>
            <person name="Machida M."/>
            <person name="Baker S.E."/>
            <person name="Andersen M.R."/>
        </authorList>
    </citation>
    <scope>NUCLEOTIDE SEQUENCE</scope>
    <source>
        <strain evidence="1">CBS 117612</strain>
    </source>
</reference>
<dbReference type="OrthoDB" id="2156052at2759"/>
<dbReference type="EMBL" id="NEXV01000746">
    <property type="protein sequence ID" value="PIG69146.1"/>
    <property type="molecule type" value="Genomic_DNA"/>
</dbReference>